<feature type="compositionally biased region" description="Gly residues" evidence="1">
    <location>
        <begin position="184"/>
        <end position="209"/>
    </location>
</feature>
<keyword evidence="3" id="KW-1185">Reference proteome</keyword>
<feature type="compositionally biased region" description="Polar residues" evidence="1">
    <location>
        <begin position="1"/>
        <end position="10"/>
    </location>
</feature>
<feature type="region of interest" description="Disordered" evidence="1">
    <location>
        <begin position="1"/>
        <end position="38"/>
    </location>
</feature>
<protein>
    <submittedName>
        <fullName evidence="2">Uncharacterized protein</fullName>
    </submittedName>
</protein>
<gene>
    <name evidence="2" type="ORF">SORBI_3008G013100</name>
</gene>
<reference evidence="2 3" key="1">
    <citation type="journal article" date="2009" name="Nature">
        <title>The Sorghum bicolor genome and the diversification of grasses.</title>
        <authorList>
            <person name="Paterson A.H."/>
            <person name="Bowers J.E."/>
            <person name="Bruggmann R."/>
            <person name="Dubchak I."/>
            <person name="Grimwood J."/>
            <person name="Gundlach H."/>
            <person name="Haberer G."/>
            <person name="Hellsten U."/>
            <person name="Mitros T."/>
            <person name="Poliakov A."/>
            <person name="Schmutz J."/>
            <person name="Spannagl M."/>
            <person name="Tang H."/>
            <person name="Wang X."/>
            <person name="Wicker T."/>
            <person name="Bharti A.K."/>
            <person name="Chapman J."/>
            <person name="Feltus F.A."/>
            <person name="Gowik U."/>
            <person name="Grigoriev I.V."/>
            <person name="Lyons E."/>
            <person name="Maher C.A."/>
            <person name="Martis M."/>
            <person name="Narechania A."/>
            <person name="Otillar R.P."/>
            <person name="Penning B.W."/>
            <person name="Salamov A.A."/>
            <person name="Wang Y."/>
            <person name="Zhang L."/>
            <person name="Carpita N.C."/>
            <person name="Freeling M."/>
            <person name="Gingle A.R."/>
            <person name="Hash C.T."/>
            <person name="Keller B."/>
            <person name="Klein P."/>
            <person name="Kresovich S."/>
            <person name="McCann M.C."/>
            <person name="Ming R."/>
            <person name="Peterson D.G."/>
            <person name="Mehboob-ur-Rahman"/>
            <person name="Ware D."/>
            <person name="Westhoff P."/>
            <person name="Mayer K.F."/>
            <person name="Messing J."/>
            <person name="Rokhsar D.S."/>
        </authorList>
    </citation>
    <scope>NUCLEOTIDE SEQUENCE [LARGE SCALE GENOMIC DNA]</scope>
    <source>
        <strain evidence="3">cv. BTx623</strain>
    </source>
</reference>
<proteinExistence type="predicted"/>
<reference evidence="2" key="2">
    <citation type="submission" date="2017-02" db="EMBL/GenBank/DDBJ databases">
        <title>WGS assembly of Sorghum bicolor.</title>
        <authorList>
            <person name="Paterson A."/>
            <person name="Mullet J."/>
            <person name="Bowers J."/>
            <person name="Bruggmann R."/>
            <person name="Dubchak I."/>
            <person name="Grimwood J."/>
            <person name="Gundlach H."/>
            <person name="Haberer G."/>
            <person name="Hellsten U."/>
            <person name="Mitros T."/>
            <person name="Poliakov A."/>
            <person name="Schmutz J."/>
            <person name="Spannagl M."/>
            <person name="Tang H."/>
            <person name="Wang X."/>
            <person name="Wicker T."/>
            <person name="Bharti A."/>
            <person name="Chapman J."/>
            <person name="Feltus F."/>
            <person name="Gowik U."/>
            <person name="Grigoriev I."/>
            <person name="Lyons E."/>
            <person name="Maher C."/>
            <person name="Martis M."/>
            <person name="Narechania A."/>
            <person name="Otillar R."/>
            <person name="Penning B."/>
            <person name="Salamov A."/>
            <person name="Wang Y."/>
            <person name="Zhang L."/>
            <person name="Carpita N."/>
            <person name="Freeling M."/>
            <person name="Gingle A."/>
            <person name="Hash C."/>
            <person name="Keller B."/>
            <person name="Klein P."/>
            <person name="Kresovich S."/>
            <person name="Mccann M."/>
            <person name="Ming R."/>
            <person name="Peterson D."/>
            <person name="Rahman M."/>
            <person name="Ware D."/>
            <person name="Westhoff P."/>
            <person name="Mayer K."/>
            <person name="Messing J."/>
            <person name="Sims D."/>
            <person name="Jenkins J."/>
            <person name="Shu S."/>
            <person name="Rokhsar D."/>
        </authorList>
    </citation>
    <scope>NUCLEOTIDE SEQUENCE</scope>
</reference>
<dbReference type="EMBL" id="CM000767">
    <property type="protein sequence ID" value="KXG22824.1"/>
    <property type="molecule type" value="Genomic_DNA"/>
</dbReference>
<accession>A0A1B6PAP7</accession>
<reference evidence="3" key="3">
    <citation type="journal article" date="2018" name="Plant J.">
        <title>The Sorghum bicolor reference genome: improved assembly, gene annotations, a transcriptome atlas, and signatures of genome organization.</title>
        <authorList>
            <person name="McCormick R.F."/>
            <person name="Truong S.K."/>
            <person name="Sreedasyam A."/>
            <person name="Jenkins J."/>
            <person name="Shu S."/>
            <person name="Sims D."/>
            <person name="Kennedy M."/>
            <person name="Amirebrahimi M."/>
            <person name="Weers B.D."/>
            <person name="McKinley B."/>
            <person name="Mattison A."/>
            <person name="Morishige D.T."/>
            <person name="Grimwood J."/>
            <person name="Schmutz J."/>
            <person name="Mullet J.E."/>
        </authorList>
    </citation>
    <scope>NUCLEOTIDE SEQUENCE [LARGE SCALE GENOMIC DNA]</scope>
    <source>
        <strain evidence="3">cv. BTx623</strain>
    </source>
</reference>
<dbReference type="PANTHER" id="PTHR34567">
    <property type="entry name" value="FK506-BINDING-LIKE PROTEIN"/>
    <property type="match status" value="1"/>
</dbReference>
<dbReference type="OMA" id="GATKWNG"/>
<dbReference type="OrthoDB" id="1899291at2759"/>
<evidence type="ECO:0000313" key="3">
    <source>
        <dbReference type="Proteomes" id="UP000000768"/>
    </source>
</evidence>
<feature type="region of interest" description="Disordered" evidence="1">
    <location>
        <begin position="154"/>
        <end position="280"/>
    </location>
</feature>
<evidence type="ECO:0000313" key="2">
    <source>
        <dbReference type="EMBL" id="KXG22824.1"/>
    </source>
</evidence>
<dbReference type="Gramene" id="OQU78627">
    <property type="protein sequence ID" value="OQU78627"/>
    <property type="gene ID" value="SORBI_3008G013100"/>
</dbReference>
<dbReference type="AlphaFoldDB" id="A0A1B6PAP7"/>
<dbReference type="STRING" id="4558.A0A1B6PAP7"/>
<organism evidence="2 3">
    <name type="scientific">Sorghum bicolor</name>
    <name type="common">Sorghum</name>
    <name type="synonym">Sorghum vulgare</name>
    <dbReference type="NCBI Taxonomy" id="4558"/>
    <lineage>
        <taxon>Eukaryota</taxon>
        <taxon>Viridiplantae</taxon>
        <taxon>Streptophyta</taxon>
        <taxon>Embryophyta</taxon>
        <taxon>Tracheophyta</taxon>
        <taxon>Spermatophyta</taxon>
        <taxon>Magnoliopsida</taxon>
        <taxon>Liliopsida</taxon>
        <taxon>Poales</taxon>
        <taxon>Poaceae</taxon>
        <taxon>PACMAD clade</taxon>
        <taxon>Panicoideae</taxon>
        <taxon>Andropogonodae</taxon>
        <taxon>Andropogoneae</taxon>
        <taxon>Sorghinae</taxon>
        <taxon>Sorghum</taxon>
    </lineage>
</organism>
<dbReference type="PANTHER" id="PTHR34567:SF6">
    <property type="entry name" value="CATHEPSIN PROPEPTIDE INHIBITOR DOMAIN-CONTAINING PROTEIN"/>
    <property type="match status" value="1"/>
</dbReference>
<dbReference type="Proteomes" id="UP000000768">
    <property type="component" value="Chromosome 8"/>
</dbReference>
<dbReference type="EMBL" id="CM000767">
    <property type="protein sequence ID" value="OQU78627.1"/>
    <property type="molecule type" value="Genomic_DNA"/>
</dbReference>
<feature type="compositionally biased region" description="Gly residues" evidence="1">
    <location>
        <begin position="156"/>
        <end position="165"/>
    </location>
</feature>
<dbReference type="InParanoid" id="A0A1B6PAP7"/>
<feature type="compositionally biased region" description="Basic and acidic residues" evidence="1">
    <location>
        <begin position="261"/>
        <end position="280"/>
    </location>
</feature>
<evidence type="ECO:0000256" key="1">
    <source>
        <dbReference type="SAM" id="MobiDB-lite"/>
    </source>
</evidence>
<dbReference type="Gramene" id="KXG22824">
    <property type="protein sequence ID" value="KXG22824"/>
    <property type="gene ID" value="SORBI_3008G013100"/>
</dbReference>
<name>A0A1B6PAP7_SORBI</name>
<sequence length="280" mass="30219">MVAWNRSSDVNGDREDSGSTSHPPLALPRPDDNGDNNVHPVPLWEREFCRNAYDIPWETFCENKRFIGLYRNVMDWDDSGALENFEEAKERFRAQYFGEVGPNNGNNNFHGGGSSSNLHQQVVDPGHTSSGTGRMLTGGGTMWMSGAFTGGATKWNGGGGSGNGTGRNWNVGSGNGTGRNWNVGSGGGGDNGNGNGSGRNRNGGGGGSGSSSNWNCFGRGNYRSQREGQHQQRNGGGIHRNQDDLQHRMRSGGRQQQGQGRMKEWRPVQHNRAPKDDPAA</sequence>
<feature type="region of interest" description="Disordered" evidence="1">
    <location>
        <begin position="106"/>
        <end position="141"/>
    </location>
</feature>